<reference evidence="1" key="1">
    <citation type="submission" date="2023-06" db="EMBL/GenBank/DDBJ databases">
        <title>Genome-scale phylogeny and comparative genomics of the fungal order Sordariales.</title>
        <authorList>
            <consortium name="Lawrence Berkeley National Laboratory"/>
            <person name="Hensen N."/>
            <person name="Bonometti L."/>
            <person name="Westerberg I."/>
            <person name="Brannstrom I.O."/>
            <person name="Guillou S."/>
            <person name="Cros-Aarteil S."/>
            <person name="Calhoun S."/>
            <person name="Haridas S."/>
            <person name="Kuo A."/>
            <person name="Mondo S."/>
            <person name="Pangilinan J."/>
            <person name="Riley R."/>
            <person name="Labutti K."/>
            <person name="Andreopoulos B."/>
            <person name="Lipzen A."/>
            <person name="Chen C."/>
            <person name="Yanf M."/>
            <person name="Daum C."/>
            <person name="Ng V."/>
            <person name="Clum A."/>
            <person name="Steindorff A."/>
            <person name="Ohm R."/>
            <person name="Martin F."/>
            <person name="Silar P."/>
            <person name="Natvig D."/>
            <person name="Lalanne C."/>
            <person name="Gautier V."/>
            <person name="Ament-Velasquez S.L."/>
            <person name="Kruys A."/>
            <person name="Hutchinson M.I."/>
            <person name="Powell A.J."/>
            <person name="Barry K."/>
            <person name="Miller A.N."/>
            <person name="Grigoriev I.V."/>
            <person name="Debuchy R."/>
            <person name="Gladieux P."/>
            <person name="Thoren M.H."/>
            <person name="Johannesson H."/>
        </authorList>
    </citation>
    <scope>NUCLEOTIDE SEQUENCE</scope>
    <source>
        <strain evidence="1">CBS 606.72</strain>
    </source>
</reference>
<gene>
    <name evidence="1" type="ORF">B0T14DRAFT_189881</name>
</gene>
<protein>
    <submittedName>
        <fullName evidence="1">Uncharacterized protein</fullName>
    </submittedName>
</protein>
<dbReference type="EMBL" id="JAULSU010000003">
    <property type="protein sequence ID" value="KAK0623815.1"/>
    <property type="molecule type" value="Genomic_DNA"/>
</dbReference>
<evidence type="ECO:0000313" key="1">
    <source>
        <dbReference type="EMBL" id="KAK0623815.1"/>
    </source>
</evidence>
<accession>A0AA39WY98</accession>
<evidence type="ECO:0000313" key="2">
    <source>
        <dbReference type="Proteomes" id="UP001175000"/>
    </source>
</evidence>
<dbReference type="Proteomes" id="UP001175000">
    <property type="component" value="Unassembled WGS sequence"/>
</dbReference>
<comment type="caution">
    <text evidence="1">The sequence shown here is derived from an EMBL/GenBank/DDBJ whole genome shotgun (WGS) entry which is preliminary data.</text>
</comment>
<name>A0AA39WY98_9PEZI</name>
<proteinExistence type="predicted"/>
<dbReference type="AlphaFoldDB" id="A0AA39WY98"/>
<organism evidence="1 2">
    <name type="scientific">Immersiella caudata</name>
    <dbReference type="NCBI Taxonomy" id="314043"/>
    <lineage>
        <taxon>Eukaryota</taxon>
        <taxon>Fungi</taxon>
        <taxon>Dikarya</taxon>
        <taxon>Ascomycota</taxon>
        <taxon>Pezizomycotina</taxon>
        <taxon>Sordariomycetes</taxon>
        <taxon>Sordariomycetidae</taxon>
        <taxon>Sordariales</taxon>
        <taxon>Lasiosphaeriaceae</taxon>
        <taxon>Immersiella</taxon>
    </lineage>
</organism>
<keyword evidence="2" id="KW-1185">Reference proteome</keyword>
<sequence>MFATLWTNCPMTGALTRAWTKEKAGHSLRRPCRPFAVADGASAGPRTFSSAIGADSPFMSLSCTIDHATASTMTGYETAQTDATFEPSYPEPPRVCSRSFHRLLSHNTAHQPTCGSSFPATAEGARAHVCTPTPAAQSLAFRSMDPGVRFKRGTREPSRLACFFCCRITQFTSRSTKVPRIWIPPAGLTNVLFLAVSLDPIVSFGHAPFTPSFISPPARVGGGLQATAGPELPPRAQRGNSVVLCNPKEPQPLLCPPSFRACSPTPTG</sequence>